<dbReference type="InterPro" id="IPR019283">
    <property type="entry name" value="DUF2330"/>
</dbReference>
<dbReference type="Pfam" id="PF10092">
    <property type="entry name" value="DUF2330"/>
    <property type="match status" value="1"/>
</dbReference>
<proteinExistence type="predicted"/>
<keyword evidence="4" id="KW-1185">Reference proteome</keyword>
<protein>
    <submittedName>
        <fullName evidence="3">DUF2330 domain-containing protein</fullName>
    </submittedName>
</protein>
<reference evidence="3" key="1">
    <citation type="submission" date="2020-03" db="EMBL/GenBank/DDBJ databases">
        <title>Draft sequencing of Calidifontibacter sp. DB0510.</title>
        <authorList>
            <person name="Kim D.-U."/>
        </authorList>
    </citation>
    <scope>NUCLEOTIDE SEQUENCE</scope>
    <source>
        <strain evidence="3">DB0510</strain>
    </source>
</reference>
<keyword evidence="2" id="KW-0732">Signal</keyword>
<name>A0A967AZF4_9MICO</name>
<feature type="signal peptide" evidence="2">
    <location>
        <begin position="1"/>
        <end position="27"/>
    </location>
</feature>
<comment type="caution">
    <text evidence="3">The sequence shown here is derived from an EMBL/GenBank/DDBJ whole genome shotgun (WGS) entry which is preliminary data.</text>
</comment>
<accession>A0A967AZF4</accession>
<feature type="chain" id="PRO_5037607353" evidence="2">
    <location>
        <begin position="28"/>
        <end position="353"/>
    </location>
</feature>
<keyword evidence="1" id="KW-0472">Membrane</keyword>
<keyword evidence="1" id="KW-0812">Transmembrane</keyword>
<dbReference type="RefSeq" id="WP_166192349.1">
    <property type="nucleotide sequence ID" value="NZ_JAAOIV010000001.1"/>
</dbReference>
<keyword evidence="1" id="KW-1133">Transmembrane helix</keyword>
<gene>
    <name evidence="3" type="ORF">G9U51_02085</name>
</gene>
<evidence type="ECO:0000313" key="4">
    <source>
        <dbReference type="Proteomes" id="UP000744769"/>
    </source>
</evidence>
<dbReference type="Proteomes" id="UP000744769">
    <property type="component" value="Unassembled WGS sequence"/>
</dbReference>
<evidence type="ECO:0000256" key="2">
    <source>
        <dbReference type="SAM" id="SignalP"/>
    </source>
</evidence>
<dbReference type="AlphaFoldDB" id="A0A967AZF4"/>
<evidence type="ECO:0000313" key="3">
    <source>
        <dbReference type="EMBL" id="NHN54568.1"/>
    </source>
</evidence>
<dbReference type="EMBL" id="JAAOIV010000001">
    <property type="protein sequence ID" value="NHN54568.1"/>
    <property type="molecule type" value="Genomic_DNA"/>
</dbReference>
<evidence type="ECO:0000256" key="1">
    <source>
        <dbReference type="SAM" id="Phobius"/>
    </source>
</evidence>
<sequence>MRVTLRMVLAVLVALTGWGATGGQANACACGAVFSPGSAVAQVPTETVLLTQAGGIETVTMQLAIDSTGDEAGLVVPTPTPATVRLGDPQVFTALDRITRPVHKVRRHLVGEKQPGTVTNTGAAAGARSGGVTELSTVDLGPIQASVLKAGDPQALRRWLSSHGYLIRPEVQRQVDGYVADGWSFVAMKLTPQGKALRGTLPPVVMSFRSTSLVYPMRMSRAARQATAVRTYVFSQHRMQRTDRTAGRGDLQLLYAGRAASAALPASLRATVADAPYLTALSQLFPAPATQIASDFTFARASSDQPYQAVIWDDEYLLSWDQLLLLVMSTILLAIVAAIVVQGRRRRQDRRAS</sequence>
<organism evidence="3 4">
    <name type="scientific">Metallococcus carri</name>
    <dbReference type="NCBI Taxonomy" id="1656884"/>
    <lineage>
        <taxon>Bacteria</taxon>
        <taxon>Bacillati</taxon>
        <taxon>Actinomycetota</taxon>
        <taxon>Actinomycetes</taxon>
        <taxon>Micrococcales</taxon>
        <taxon>Dermacoccaceae</taxon>
        <taxon>Metallococcus</taxon>
    </lineage>
</organism>
<feature type="transmembrane region" description="Helical" evidence="1">
    <location>
        <begin position="323"/>
        <end position="341"/>
    </location>
</feature>